<dbReference type="Proteomes" id="UP000694892">
    <property type="component" value="Chromosome 9_10L"/>
</dbReference>
<gene>
    <name evidence="1" type="ORF">XELAEV_18043462mg</name>
</gene>
<proteinExistence type="predicted"/>
<sequence>MGPKYNCLLILGAGRFLQGPVPTNMCRGSPKILHLSVPTVPLCPPYNYYTTVQEGLQVFSFAGLTLI</sequence>
<organism evidence="1 2">
    <name type="scientific">Xenopus laevis</name>
    <name type="common">African clawed frog</name>
    <dbReference type="NCBI Taxonomy" id="8355"/>
    <lineage>
        <taxon>Eukaryota</taxon>
        <taxon>Metazoa</taxon>
        <taxon>Chordata</taxon>
        <taxon>Craniata</taxon>
        <taxon>Vertebrata</taxon>
        <taxon>Euteleostomi</taxon>
        <taxon>Amphibia</taxon>
        <taxon>Batrachia</taxon>
        <taxon>Anura</taxon>
        <taxon>Pipoidea</taxon>
        <taxon>Pipidae</taxon>
        <taxon>Xenopodinae</taxon>
        <taxon>Xenopus</taxon>
        <taxon>Xenopus</taxon>
    </lineage>
</organism>
<reference evidence="2" key="1">
    <citation type="journal article" date="2016" name="Nature">
        <title>Genome evolution in the allotetraploid frog Xenopus laevis.</title>
        <authorList>
            <person name="Session A.M."/>
            <person name="Uno Y."/>
            <person name="Kwon T."/>
            <person name="Chapman J.A."/>
            <person name="Toyoda A."/>
            <person name="Takahashi S."/>
            <person name="Fukui A."/>
            <person name="Hikosaka A."/>
            <person name="Suzuki A."/>
            <person name="Kondo M."/>
            <person name="van Heeringen S.J."/>
            <person name="Quigley I."/>
            <person name="Heinz S."/>
            <person name="Ogino H."/>
            <person name="Ochi H."/>
            <person name="Hellsten U."/>
            <person name="Lyons J.B."/>
            <person name="Simakov O."/>
            <person name="Putnam N."/>
            <person name="Stites J."/>
            <person name="Kuroki Y."/>
            <person name="Tanaka T."/>
            <person name="Michiue T."/>
            <person name="Watanabe M."/>
            <person name="Bogdanovic O."/>
            <person name="Lister R."/>
            <person name="Georgiou G."/>
            <person name="Paranjpe S.S."/>
            <person name="van Kruijsbergen I."/>
            <person name="Shu S."/>
            <person name="Carlson J."/>
            <person name="Kinoshita T."/>
            <person name="Ohta Y."/>
            <person name="Mawaribuchi S."/>
            <person name="Jenkins J."/>
            <person name="Grimwood J."/>
            <person name="Schmutz J."/>
            <person name="Mitros T."/>
            <person name="Mozaffari S.V."/>
            <person name="Suzuki Y."/>
            <person name="Haramoto Y."/>
            <person name="Yamamoto T.S."/>
            <person name="Takagi C."/>
            <person name="Heald R."/>
            <person name="Miller K."/>
            <person name="Haudenschild C."/>
            <person name="Kitzman J."/>
            <person name="Nakayama T."/>
            <person name="Izutsu Y."/>
            <person name="Robert J."/>
            <person name="Fortriede J."/>
            <person name="Burns K."/>
            <person name="Lotay V."/>
            <person name="Karimi K."/>
            <person name="Yasuoka Y."/>
            <person name="Dichmann D.S."/>
            <person name="Flajnik M.F."/>
            <person name="Houston D.W."/>
            <person name="Shendure J."/>
            <person name="DuPasquier L."/>
            <person name="Vize P.D."/>
            <person name="Zorn A.M."/>
            <person name="Ito M."/>
            <person name="Marcotte E.M."/>
            <person name="Wallingford J.B."/>
            <person name="Ito Y."/>
            <person name="Asashima M."/>
            <person name="Ueno N."/>
            <person name="Matsuda Y."/>
            <person name="Veenstra G.J."/>
            <person name="Fujiyama A."/>
            <person name="Harland R.M."/>
            <person name="Taira M."/>
            <person name="Rokhsar D.S."/>
        </authorList>
    </citation>
    <scope>NUCLEOTIDE SEQUENCE [LARGE SCALE GENOMIC DNA]</scope>
    <source>
        <strain evidence="2">J</strain>
    </source>
</reference>
<evidence type="ECO:0000313" key="2">
    <source>
        <dbReference type="Proteomes" id="UP000694892"/>
    </source>
</evidence>
<evidence type="ECO:0000313" key="1">
    <source>
        <dbReference type="EMBL" id="OCT62381.1"/>
    </source>
</evidence>
<protein>
    <submittedName>
        <fullName evidence="1">Uncharacterized protein</fullName>
    </submittedName>
</protein>
<dbReference type="EMBL" id="CM004482">
    <property type="protein sequence ID" value="OCT62381.1"/>
    <property type="molecule type" value="Genomic_DNA"/>
</dbReference>
<dbReference type="AlphaFoldDB" id="A0A974BX24"/>
<name>A0A974BX24_XENLA</name>
<accession>A0A974BX24</accession>